<feature type="non-terminal residue" evidence="1">
    <location>
        <position position="1"/>
    </location>
</feature>
<feature type="non-terminal residue" evidence="1">
    <location>
        <position position="52"/>
    </location>
</feature>
<reference evidence="1" key="1">
    <citation type="submission" date="2021-06" db="EMBL/GenBank/DDBJ databases">
        <authorList>
            <person name="Kallberg Y."/>
            <person name="Tangrot J."/>
            <person name="Rosling A."/>
        </authorList>
    </citation>
    <scope>NUCLEOTIDE SEQUENCE</scope>
    <source>
        <strain evidence="1">MA461A</strain>
    </source>
</reference>
<proteinExistence type="predicted"/>
<organism evidence="1 2">
    <name type="scientific">Racocetra persica</name>
    <dbReference type="NCBI Taxonomy" id="160502"/>
    <lineage>
        <taxon>Eukaryota</taxon>
        <taxon>Fungi</taxon>
        <taxon>Fungi incertae sedis</taxon>
        <taxon>Mucoromycota</taxon>
        <taxon>Glomeromycotina</taxon>
        <taxon>Glomeromycetes</taxon>
        <taxon>Diversisporales</taxon>
        <taxon>Gigasporaceae</taxon>
        <taxon>Racocetra</taxon>
    </lineage>
</organism>
<evidence type="ECO:0000313" key="1">
    <source>
        <dbReference type="EMBL" id="CAG8816713.1"/>
    </source>
</evidence>
<comment type="caution">
    <text evidence="1">The sequence shown here is derived from an EMBL/GenBank/DDBJ whole genome shotgun (WGS) entry which is preliminary data.</text>
</comment>
<dbReference type="Proteomes" id="UP000789920">
    <property type="component" value="Unassembled WGS sequence"/>
</dbReference>
<evidence type="ECO:0000313" key="2">
    <source>
        <dbReference type="Proteomes" id="UP000789920"/>
    </source>
</evidence>
<keyword evidence="2" id="KW-1185">Reference proteome</keyword>
<name>A0ACA9RY21_9GLOM</name>
<dbReference type="EMBL" id="CAJVQC010078922">
    <property type="protein sequence ID" value="CAG8816713.1"/>
    <property type="molecule type" value="Genomic_DNA"/>
</dbReference>
<sequence>TNVIVSYSNEHEMYNALKDNLSKIILLVVGRLKIGSKKISHIVASDIEWNYL</sequence>
<accession>A0ACA9RY21</accession>
<protein>
    <submittedName>
        <fullName evidence="1">30138_t:CDS:1</fullName>
    </submittedName>
</protein>
<gene>
    <name evidence="1" type="ORF">RPERSI_LOCUS24519</name>
</gene>